<accession>A0A7L1N394</accession>
<dbReference type="OrthoDB" id="6222486at2759"/>
<dbReference type="EMBL" id="VXBP01002258">
    <property type="protein sequence ID" value="NXN93915.1"/>
    <property type="molecule type" value="Genomic_DNA"/>
</dbReference>
<dbReference type="Proteomes" id="UP000565785">
    <property type="component" value="Unassembled WGS sequence"/>
</dbReference>
<dbReference type="PANTHER" id="PTHR47063">
    <property type="entry name" value="RIBONUCLEASE H2 SUBUNIT C"/>
    <property type="match status" value="1"/>
</dbReference>
<proteinExistence type="predicted"/>
<feature type="region of interest" description="Disordered" evidence="1">
    <location>
        <begin position="1"/>
        <end position="23"/>
    </location>
</feature>
<dbReference type="Gene3D" id="2.40.128.680">
    <property type="match status" value="1"/>
</dbReference>
<name>A0A7L1N394_RHICY</name>
<feature type="non-terminal residue" evidence="2">
    <location>
        <position position="139"/>
    </location>
</feature>
<evidence type="ECO:0000256" key="1">
    <source>
        <dbReference type="SAM" id="MobiDB-lite"/>
    </source>
</evidence>
<protein>
    <submittedName>
        <fullName evidence="2">RNH2C Ribonuclease</fullName>
    </submittedName>
</protein>
<feature type="compositionally biased region" description="Basic and acidic residues" evidence="1">
    <location>
        <begin position="1"/>
        <end position="12"/>
    </location>
</feature>
<keyword evidence="3" id="KW-1185">Reference proteome</keyword>
<dbReference type="GO" id="GO:0006401">
    <property type="term" value="P:RNA catabolic process"/>
    <property type="evidence" value="ECO:0007669"/>
    <property type="project" value="InterPro"/>
</dbReference>
<dbReference type="CDD" id="cd09271">
    <property type="entry name" value="RNase_H2-C"/>
    <property type="match status" value="1"/>
</dbReference>
<comment type="caution">
    <text evidence="2">The sequence shown here is derived from an EMBL/GenBank/DDBJ whole genome shotgun (WGS) entry which is preliminary data.</text>
</comment>
<dbReference type="GO" id="GO:0032299">
    <property type="term" value="C:ribonuclease H2 complex"/>
    <property type="evidence" value="ECO:0007669"/>
    <property type="project" value="InterPro"/>
</dbReference>
<dbReference type="InterPro" id="IPR013924">
    <property type="entry name" value="RNase_H2_suC"/>
</dbReference>
<evidence type="ECO:0000313" key="3">
    <source>
        <dbReference type="Proteomes" id="UP000565785"/>
    </source>
</evidence>
<dbReference type="Pfam" id="PF08615">
    <property type="entry name" value="RNase_H2_suC"/>
    <property type="match status" value="1"/>
</dbReference>
<evidence type="ECO:0000313" key="2">
    <source>
        <dbReference type="EMBL" id="NXN93915.1"/>
    </source>
</evidence>
<sequence length="139" mass="14761">MAGAIRVRERPPEALGFPSPPQTPLRAQLLPCRVGHDGPAAVSAFLRPKFEPGSDGGELWASFRGRLMGGRDIPLPPGYRGVLLQENDPPASDEGDPQERWVTVTGTFDVITEWGIDAVPPQAGGLALAMQWGSLAPAV</sequence>
<dbReference type="AlphaFoldDB" id="A0A7L1N394"/>
<dbReference type="InterPro" id="IPR052863">
    <property type="entry name" value="RNase_H2_subunit_C"/>
</dbReference>
<reference evidence="2 3" key="1">
    <citation type="submission" date="2019-09" db="EMBL/GenBank/DDBJ databases">
        <title>Bird 10,000 Genomes (B10K) Project - Family phase.</title>
        <authorList>
            <person name="Zhang G."/>
        </authorList>
    </citation>
    <scope>NUCLEOTIDE SEQUENCE [LARGE SCALE GENOMIC DNA]</scope>
    <source>
        <strain evidence="2">B10K-DU-002-35</strain>
        <tissue evidence="2">Muscle</tissue>
    </source>
</reference>
<organism evidence="2 3">
    <name type="scientific">Rhinopomastus cyanomelas</name>
    <name type="common">Common scimitarbill</name>
    <dbReference type="NCBI Taxonomy" id="113115"/>
    <lineage>
        <taxon>Eukaryota</taxon>
        <taxon>Metazoa</taxon>
        <taxon>Chordata</taxon>
        <taxon>Craniata</taxon>
        <taxon>Vertebrata</taxon>
        <taxon>Euteleostomi</taxon>
        <taxon>Archelosauria</taxon>
        <taxon>Archosauria</taxon>
        <taxon>Dinosauria</taxon>
        <taxon>Saurischia</taxon>
        <taxon>Theropoda</taxon>
        <taxon>Coelurosauria</taxon>
        <taxon>Aves</taxon>
        <taxon>Neognathae</taxon>
        <taxon>Neoaves</taxon>
        <taxon>Telluraves</taxon>
        <taxon>Coraciimorphae</taxon>
        <taxon>Bucerotiformes</taxon>
        <taxon>Rhinopomastidae</taxon>
        <taxon>Rhinopomastus</taxon>
    </lineage>
</organism>
<dbReference type="PANTHER" id="PTHR47063:SF1">
    <property type="entry name" value="RIBONUCLEASE H2 SUBUNIT C"/>
    <property type="match status" value="1"/>
</dbReference>
<feature type="non-terminal residue" evidence="2">
    <location>
        <position position="1"/>
    </location>
</feature>
<gene>
    <name evidence="2" type="primary">Rnaseh2c</name>
    <name evidence="2" type="ORF">RHICYA_R16351</name>
</gene>